<dbReference type="InterPro" id="IPR041231">
    <property type="entry name" value="FlgA_N"/>
</dbReference>
<dbReference type="GO" id="GO:0044780">
    <property type="term" value="P:bacterial-type flagellum assembly"/>
    <property type="evidence" value="ECO:0007669"/>
    <property type="project" value="InterPro"/>
</dbReference>
<accession>A0A3S4HFY8</accession>
<dbReference type="GO" id="GO:0042597">
    <property type="term" value="C:periplasmic space"/>
    <property type="evidence" value="ECO:0007669"/>
    <property type="project" value="UniProtKB-SubCell"/>
</dbReference>
<dbReference type="InterPro" id="IPR017585">
    <property type="entry name" value="SAF_FlgA"/>
</dbReference>
<keyword evidence="4" id="KW-1005">Bacterial flagellum biogenesis</keyword>
<evidence type="ECO:0000313" key="7">
    <source>
        <dbReference type="Proteomes" id="UP000275777"/>
    </source>
</evidence>
<name>A0A3S4HFY8_CHRVL</name>
<dbReference type="InterPro" id="IPR013974">
    <property type="entry name" value="SAF"/>
</dbReference>
<dbReference type="Gene3D" id="2.30.30.760">
    <property type="match status" value="1"/>
</dbReference>
<evidence type="ECO:0000259" key="5">
    <source>
        <dbReference type="SMART" id="SM00858"/>
    </source>
</evidence>
<dbReference type="SMART" id="SM00858">
    <property type="entry name" value="SAF"/>
    <property type="match status" value="1"/>
</dbReference>
<dbReference type="PANTHER" id="PTHR36307:SF1">
    <property type="entry name" value="FLAGELLA BASAL BODY P-RING FORMATION PROTEIN FLGA"/>
    <property type="match status" value="1"/>
</dbReference>
<organism evidence="6 7">
    <name type="scientific">Chromobacterium violaceum</name>
    <dbReference type="NCBI Taxonomy" id="536"/>
    <lineage>
        <taxon>Bacteria</taxon>
        <taxon>Pseudomonadati</taxon>
        <taxon>Pseudomonadota</taxon>
        <taxon>Betaproteobacteria</taxon>
        <taxon>Neisseriales</taxon>
        <taxon>Chromobacteriaceae</taxon>
        <taxon>Chromobacterium</taxon>
    </lineage>
</organism>
<keyword evidence="6" id="KW-0966">Cell projection</keyword>
<keyword evidence="2" id="KW-0732">Signal</keyword>
<feature type="domain" description="SAF" evidence="5">
    <location>
        <begin position="97"/>
        <end position="159"/>
    </location>
</feature>
<comment type="similarity">
    <text evidence="4">Belongs to the FlgA family.</text>
</comment>
<dbReference type="Pfam" id="PF13144">
    <property type="entry name" value="ChapFlgA"/>
    <property type="match status" value="1"/>
</dbReference>
<evidence type="ECO:0000256" key="3">
    <source>
        <dbReference type="ARBA" id="ARBA00022764"/>
    </source>
</evidence>
<reference evidence="6 7" key="1">
    <citation type="submission" date="2018-12" db="EMBL/GenBank/DDBJ databases">
        <authorList>
            <consortium name="Pathogen Informatics"/>
        </authorList>
    </citation>
    <scope>NUCLEOTIDE SEQUENCE [LARGE SCALE GENOMIC DNA]</scope>
    <source>
        <strain evidence="6 7">NCTC9695</strain>
    </source>
</reference>
<protein>
    <recommendedName>
        <fullName evidence="4">Flagella basal body P-ring formation protein FlgA</fullName>
    </recommendedName>
</protein>
<gene>
    <name evidence="6" type="ORF">NCTC9695_01392</name>
</gene>
<comment type="subcellular location">
    <subcellularLocation>
        <location evidence="1 4">Periplasm</location>
    </subcellularLocation>
</comment>
<dbReference type="Proteomes" id="UP000275777">
    <property type="component" value="Chromosome"/>
</dbReference>
<dbReference type="CDD" id="cd11614">
    <property type="entry name" value="SAF_CpaB_FlgA_like"/>
    <property type="match status" value="1"/>
</dbReference>
<evidence type="ECO:0000256" key="2">
    <source>
        <dbReference type="ARBA" id="ARBA00022729"/>
    </source>
</evidence>
<keyword evidence="3 4" id="KW-0574">Periplasm</keyword>
<evidence type="ECO:0000256" key="1">
    <source>
        <dbReference type="ARBA" id="ARBA00004418"/>
    </source>
</evidence>
<evidence type="ECO:0000313" key="6">
    <source>
        <dbReference type="EMBL" id="VEB40985.1"/>
    </source>
</evidence>
<dbReference type="AlphaFoldDB" id="A0A3S4HFY8"/>
<proteinExistence type="inferred from homology"/>
<keyword evidence="6" id="KW-0969">Cilium</keyword>
<sequence length="238" mass="25719">MIGLCWLFAAGAAWGAGAQDLARLEHLANLFLKRELEMRAATWTLGQLDRRLVVPACNTPKAEWAMPGVTTGSTFVAVSCPELGWSLRIPVRINEKRLGVVLNRAMMAGETISGGDVRLVDISNPALAGNVLTDASQAVGQVLRSGAPAGVWVRNFMVRAPYLVRSNQRVKVQAQGDGFSAEAEGTALGNAAQGDQISVRLSTGRVVLAWSRRTAAWRWFSRLGHLAENSSRDCFFGR</sequence>
<dbReference type="PANTHER" id="PTHR36307">
    <property type="entry name" value="FLAGELLA BASAL BODY P-RING FORMATION PROTEIN FLGA"/>
    <property type="match status" value="1"/>
</dbReference>
<dbReference type="InterPro" id="IPR039246">
    <property type="entry name" value="Flagellar_FlgA"/>
</dbReference>
<dbReference type="EMBL" id="LR134182">
    <property type="protein sequence ID" value="VEB40985.1"/>
    <property type="molecule type" value="Genomic_DNA"/>
</dbReference>
<keyword evidence="6" id="KW-0282">Flagellum</keyword>
<dbReference type="NCBIfam" id="TIGR03170">
    <property type="entry name" value="flgA_cterm"/>
    <property type="match status" value="1"/>
</dbReference>
<dbReference type="Gene3D" id="3.90.1210.10">
    <property type="entry name" value="Antifreeze-like/N-acetylneuraminic acid synthase C-terminal domain"/>
    <property type="match status" value="1"/>
</dbReference>
<dbReference type="Pfam" id="PF17656">
    <property type="entry name" value="ChapFlgA_N"/>
    <property type="match status" value="1"/>
</dbReference>
<comment type="function">
    <text evidence="4">Involved in the assembly process of the P-ring formation. It may associate with FlgF on the rod constituting a structure essential for the P-ring assembly or may act as a modulator protein for the P-ring assembly.</text>
</comment>
<evidence type="ECO:0000256" key="4">
    <source>
        <dbReference type="RuleBase" id="RU362063"/>
    </source>
</evidence>